<name>A0ABZ1Z8T0_9NOCA</name>
<feature type="domain" description="DUF427" evidence="1">
    <location>
        <begin position="18"/>
        <end position="99"/>
    </location>
</feature>
<gene>
    <name evidence="2" type="ORF">OG563_20975</name>
</gene>
<dbReference type="PANTHER" id="PTHR34310">
    <property type="entry name" value="DUF427 DOMAIN PROTEIN (AFU_ORTHOLOGUE AFUA_3G02220)"/>
    <property type="match status" value="1"/>
</dbReference>
<accession>A0ABZ1Z8T0</accession>
<dbReference type="InterPro" id="IPR007361">
    <property type="entry name" value="DUF427"/>
</dbReference>
<protein>
    <submittedName>
        <fullName evidence="2">DUF427 domain-containing protein</fullName>
    </submittedName>
</protein>
<proteinExistence type="predicted"/>
<dbReference type="Pfam" id="PF04248">
    <property type="entry name" value="NTP_transf_9"/>
    <property type="match status" value="2"/>
</dbReference>
<dbReference type="PANTHER" id="PTHR34310:SF9">
    <property type="entry name" value="BLR5716 PROTEIN"/>
    <property type="match status" value="1"/>
</dbReference>
<sequence length="250" mass="28266">MTDEKRGRVKVATSQKRVRVYLGGQLVADTSRPVLVWESPHYPTYYLPVADLHAKLEPNGTSAKSPSRGTATGYDVVVDGTTASGAAVRYHDSPFTELNELVRLDWNAMDEWFEEDEPVYVHPRDPYTRVDILASSRHIRVEIDGTTVADSHSPRILFETGLPARYYLPLTDVRQDLLKPSTTHTSCPYKGTADYWTVHIDGKEYPDIVWGYRTPLPESQKVAGLACFYNEKVDIYLDGELQDRPKTPFS</sequence>
<organism evidence="2 3">
    <name type="scientific">Nocardia vinacea</name>
    <dbReference type="NCBI Taxonomy" id="96468"/>
    <lineage>
        <taxon>Bacteria</taxon>
        <taxon>Bacillati</taxon>
        <taxon>Actinomycetota</taxon>
        <taxon>Actinomycetes</taxon>
        <taxon>Mycobacteriales</taxon>
        <taxon>Nocardiaceae</taxon>
        <taxon>Nocardia</taxon>
    </lineage>
</organism>
<evidence type="ECO:0000259" key="1">
    <source>
        <dbReference type="Pfam" id="PF04248"/>
    </source>
</evidence>
<dbReference type="InterPro" id="IPR038694">
    <property type="entry name" value="DUF427_sf"/>
</dbReference>
<dbReference type="EMBL" id="CP109441">
    <property type="protein sequence ID" value="WUV50451.1"/>
    <property type="molecule type" value="Genomic_DNA"/>
</dbReference>
<evidence type="ECO:0000313" key="2">
    <source>
        <dbReference type="EMBL" id="WUV50451.1"/>
    </source>
</evidence>
<keyword evidence="3" id="KW-1185">Reference proteome</keyword>
<feature type="domain" description="DUF427" evidence="1">
    <location>
        <begin position="139"/>
        <end position="231"/>
    </location>
</feature>
<dbReference type="Proteomes" id="UP001432062">
    <property type="component" value="Chromosome"/>
</dbReference>
<reference evidence="2" key="1">
    <citation type="submission" date="2022-10" db="EMBL/GenBank/DDBJ databases">
        <title>The complete genomes of actinobacterial strains from the NBC collection.</title>
        <authorList>
            <person name="Joergensen T.S."/>
            <person name="Alvarez Arevalo M."/>
            <person name="Sterndorff E.B."/>
            <person name="Faurdal D."/>
            <person name="Vuksanovic O."/>
            <person name="Mourched A.-S."/>
            <person name="Charusanti P."/>
            <person name="Shaw S."/>
            <person name="Blin K."/>
            <person name="Weber T."/>
        </authorList>
    </citation>
    <scope>NUCLEOTIDE SEQUENCE</scope>
    <source>
        <strain evidence="2">NBC_01482</strain>
    </source>
</reference>
<evidence type="ECO:0000313" key="3">
    <source>
        <dbReference type="Proteomes" id="UP001432062"/>
    </source>
</evidence>
<dbReference type="RefSeq" id="WP_327095134.1">
    <property type="nucleotide sequence ID" value="NZ_CP109149.1"/>
</dbReference>
<dbReference type="Gene3D" id="2.170.150.40">
    <property type="entry name" value="Domain of unknown function (DUF427)"/>
    <property type="match status" value="2"/>
</dbReference>